<dbReference type="RefSeq" id="WP_386846004.1">
    <property type="nucleotide sequence ID" value="NZ_JBHUMK010000051.1"/>
</dbReference>
<feature type="modified residue" description="4-aspartylphosphate" evidence="1">
    <location>
        <position position="73"/>
    </location>
</feature>
<dbReference type="SMART" id="SM00448">
    <property type="entry name" value="REC"/>
    <property type="match status" value="1"/>
</dbReference>
<organism evidence="3 4">
    <name type="scientific">Deinococcus taklimakanensis</name>
    <dbReference type="NCBI Taxonomy" id="536443"/>
    <lineage>
        <taxon>Bacteria</taxon>
        <taxon>Thermotogati</taxon>
        <taxon>Deinococcota</taxon>
        <taxon>Deinococci</taxon>
        <taxon>Deinococcales</taxon>
        <taxon>Deinococcaceae</taxon>
        <taxon>Deinococcus</taxon>
    </lineage>
</organism>
<evidence type="ECO:0000313" key="4">
    <source>
        <dbReference type="Proteomes" id="UP001597475"/>
    </source>
</evidence>
<evidence type="ECO:0000259" key="2">
    <source>
        <dbReference type="PROSITE" id="PS50110"/>
    </source>
</evidence>
<dbReference type="InterPro" id="IPR001789">
    <property type="entry name" value="Sig_transdc_resp-reg_receiver"/>
</dbReference>
<dbReference type="Pfam" id="PF00072">
    <property type="entry name" value="Response_reg"/>
    <property type="match status" value="1"/>
</dbReference>
<sequence length="154" mass="17289">MNSALTQLIQAGTPIGILLVEDNEYDIDLTREAFEEARIRNQMHVAHDGVEALEFLRAPNASGAFRPDVILLDINMPRMNGLELLDEIKRDPDLMTIPVIMLTTSAAEEDILRSYQAHAASYVVKPVEFDRFFQAIQALGQFMLTIVRVPSPHV</sequence>
<reference evidence="4" key="1">
    <citation type="journal article" date="2019" name="Int. J. Syst. Evol. Microbiol.">
        <title>The Global Catalogue of Microorganisms (GCM) 10K type strain sequencing project: providing services to taxonomists for standard genome sequencing and annotation.</title>
        <authorList>
            <consortium name="The Broad Institute Genomics Platform"/>
            <consortium name="The Broad Institute Genome Sequencing Center for Infectious Disease"/>
            <person name="Wu L."/>
            <person name="Ma J."/>
        </authorList>
    </citation>
    <scope>NUCLEOTIDE SEQUENCE [LARGE SCALE GENOMIC DNA]</scope>
    <source>
        <strain evidence="4">KCTC 33842</strain>
    </source>
</reference>
<dbReference type="PANTHER" id="PTHR44520">
    <property type="entry name" value="RESPONSE REGULATOR RCP1-RELATED"/>
    <property type="match status" value="1"/>
</dbReference>
<gene>
    <name evidence="3" type="ORF">ACFSR9_11720</name>
</gene>
<name>A0ABW5P6J9_9DEIO</name>
<accession>A0ABW5P6J9</accession>
<dbReference type="InterPro" id="IPR011006">
    <property type="entry name" value="CheY-like_superfamily"/>
</dbReference>
<dbReference type="Gene3D" id="3.40.50.2300">
    <property type="match status" value="1"/>
</dbReference>
<dbReference type="SUPFAM" id="SSF52172">
    <property type="entry name" value="CheY-like"/>
    <property type="match status" value="1"/>
</dbReference>
<protein>
    <submittedName>
        <fullName evidence="3">Response regulator</fullName>
    </submittedName>
</protein>
<dbReference type="PANTHER" id="PTHR44520:SF2">
    <property type="entry name" value="RESPONSE REGULATOR RCP1"/>
    <property type="match status" value="1"/>
</dbReference>
<evidence type="ECO:0000313" key="3">
    <source>
        <dbReference type="EMBL" id="MFD2610099.1"/>
    </source>
</evidence>
<dbReference type="CDD" id="cd17557">
    <property type="entry name" value="REC_Rcp-like"/>
    <property type="match status" value="1"/>
</dbReference>
<keyword evidence="1" id="KW-0597">Phosphoprotein</keyword>
<comment type="caution">
    <text evidence="3">The sequence shown here is derived from an EMBL/GenBank/DDBJ whole genome shotgun (WGS) entry which is preliminary data.</text>
</comment>
<dbReference type="Proteomes" id="UP001597475">
    <property type="component" value="Unassembled WGS sequence"/>
</dbReference>
<dbReference type="PROSITE" id="PS50110">
    <property type="entry name" value="RESPONSE_REGULATORY"/>
    <property type="match status" value="1"/>
</dbReference>
<evidence type="ECO:0000256" key="1">
    <source>
        <dbReference type="PROSITE-ProRule" id="PRU00169"/>
    </source>
</evidence>
<keyword evidence="4" id="KW-1185">Reference proteome</keyword>
<dbReference type="EMBL" id="JBHUMK010000051">
    <property type="protein sequence ID" value="MFD2610099.1"/>
    <property type="molecule type" value="Genomic_DNA"/>
</dbReference>
<dbReference type="InterPro" id="IPR052893">
    <property type="entry name" value="TCS_response_regulator"/>
</dbReference>
<proteinExistence type="predicted"/>
<feature type="domain" description="Response regulatory" evidence="2">
    <location>
        <begin position="16"/>
        <end position="140"/>
    </location>
</feature>